<sequence length="123" mass="14131">MQLRRNEIRTRTVIRTAWGPNSNPDGLRRRWNRSSPFDELARIPNGGVLVLVRSLFRDILSVGAEPLLRRLDLNGALLSQIQCAPTSAFLYPCIQQDFSVWPNNPKEVLEPEKEFKIPVSQMF</sequence>
<accession>A0A8S9IL03</accession>
<protein>
    <submittedName>
        <fullName evidence="1">Uncharacterized protein</fullName>
    </submittedName>
</protein>
<dbReference type="EMBL" id="QGKY02001015">
    <property type="protein sequence ID" value="KAF2570588.1"/>
    <property type="molecule type" value="Genomic_DNA"/>
</dbReference>
<gene>
    <name evidence="1" type="ORF">F2Q70_00001086</name>
</gene>
<evidence type="ECO:0000313" key="1">
    <source>
        <dbReference type="EMBL" id="KAF2570588.1"/>
    </source>
</evidence>
<reference evidence="1" key="1">
    <citation type="submission" date="2019-12" db="EMBL/GenBank/DDBJ databases">
        <title>Genome sequencing and annotation of Brassica cretica.</title>
        <authorList>
            <person name="Studholme D.J."/>
            <person name="Sarris P.F."/>
        </authorList>
    </citation>
    <scope>NUCLEOTIDE SEQUENCE</scope>
    <source>
        <strain evidence="1">PFS-102/07</strain>
        <tissue evidence="1">Leaf</tissue>
    </source>
</reference>
<name>A0A8S9IL03_BRACR</name>
<proteinExistence type="predicted"/>
<organism evidence="1">
    <name type="scientific">Brassica cretica</name>
    <name type="common">Mustard</name>
    <dbReference type="NCBI Taxonomy" id="69181"/>
    <lineage>
        <taxon>Eukaryota</taxon>
        <taxon>Viridiplantae</taxon>
        <taxon>Streptophyta</taxon>
        <taxon>Embryophyta</taxon>
        <taxon>Tracheophyta</taxon>
        <taxon>Spermatophyta</taxon>
        <taxon>Magnoliopsida</taxon>
        <taxon>eudicotyledons</taxon>
        <taxon>Gunneridae</taxon>
        <taxon>Pentapetalae</taxon>
        <taxon>rosids</taxon>
        <taxon>malvids</taxon>
        <taxon>Brassicales</taxon>
        <taxon>Brassicaceae</taxon>
        <taxon>Brassiceae</taxon>
        <taxon>Brassica</taxon>
    </lineage>
</organism>
<dbReference type="AlphaFoldDB" id="A0A8S9IL03"/>
<comment type="caution">
    <text evidence="1">The sequence shown here is derived from an EMBL/GenBank/DDBJ whole genome shotgun (WGS) entry which is preliminary data.</text>
</comment>